<evidence type="ECO:0000256" key="1">
    <source>
        <dbReference type="ARBA" id="ARBA00004141"/>
    </source>
</evidence>
<reference evidence="8" key="1">
    <citation type="submission" date="2022-10" db="EMBL/GenBank/DDBJ databases">
        <title>Tapping the CABI collections for fungal endophytes: first genome assemblies for Collariella, Neodidymelliopsis, Ascochyta clinopodiicola, Didymella pomorum, Didymosphaeria variabile, Neocosmospora piperis and Neocucurbitaria cava.</title>
        <authorList>
            <person name="Hill R."/>
        </authorList>
    </citation>
    <scope>NUCLEOTIDE SEQUENCE</scope>
    <source>
        <strain evidence="8">IMI 360193</strain>
    </source>
</reference>
<dbReference type="PANTHER" id="PTHR33048:SF167">
    <property type="entry name" value="INTEGRAL MEMBRANE PROTEIN"/>
    <property type="match status" value="1"/>
</dbReference>
<accession>A0A9W8WQ86</accession>
<organism evidence="8 9">
    <name type="scientific">Didymella glomerata</name>
    <dbReference type="NCBI Taxonomy" id="749621"/>
    <lineage>
        <taxon>Eukaryota</taxon>
        <taxon>Fungi</taxon>
        <taxon>Dikarya</taxon>
        <taxon>Ascomycota</taxon>
        <taxon>Pezizomycotina</taxon>
        <taxon>Dothideomycetes</taxon>
        <taxon>Pleosporomycetidae</taxon>
        <taxon>Pleosporales</taxon>
        <taxon>Pleosporineae</taxon>
        <taxon>Didymellaceae</taxon>
        <taxon>Didymella</taxon>
    </lineage>
</organism>
<dbReference type="AlphaFoldDB" id="A0A9W8WQ86"/>
<dbReference type="InterPro" id="IPR052337">
    <property type="entry name" value="SAT4-like"/>
</dbReference>
<evidence type="ECO:0000313" key="9">
    <source>
        <dbReference type="Proteomes" id="UP001140562"/>
    </source>
</evidence>
<gene>
    <name evidence="8" type="ORF">N0V87_009924</name>
</gene>
<keyword evidence="9" id="KW-1185">Reference proteome</keyword>
<name>A0A9W8WQ86_9PLEO</name>
<feature type="transmembrane region" description="Helical" evidence="6">
    <location>
        <begin position="143"/>
        <end position="163"/>
    </location>
</feature>
<keyword evidence="2 6" id="KW-0812">Transmembrane</keyword>
<dbReference type="EMBL" id="JAPEUV010000191">
    <property type="protein sequence ID" value="KAJ4330531.1"/>
    <property type="molecule type" value="Genomic_DNA"/>
</dbReference>
<dbReference type="InterPro" id="IPR049326">
    <property type="entry name" value="Rhodopsin_dom_fungi"/>
</dbReference>
<dbReference type="PANTHER" id="PTHR33048">
    <property type="entry name" value="PTH11-LIKE INTEGRAL MEMBRANE PROTEIN (AFU_ORTHOLOGUE AFUA_5G11245)"/>
    <property type="match status" value="1"/>
</dbReference>
<dbReference type="OrthoDB" id="5022096at2759"/>
<comment type="subcellular location">
    <subcellularLocation>
        <location evidence="1">Membrane</location>
        <topology evidence="1">Multi-pass membrane protein</topology>
    </subcellularLocation>
</comment>
<feature type="transmembrane region" description="Helical" evidence="6">
    <location>
        <begin position="25"/>
        <end position="46"/>
    </location>
</feature>
<evidence type="ECO:0000256" key="4">
    <source>
        <dbReference type="ARBA" id="ARBA00023136"/>
    </source>
</evidence>
<feature type="transmembrane region" description="Helical" evidence="6">
    <location>
        <begin position="58"/>
        <end position="77"/>
    </location>
</feature>
<comment type="similarity">
    <text evidence="5">Belongs to the SAT4 family.</text>
</comment>
<dbReference type="Pfam" id="PF20684">
    <property type="entry name" value="Fung_rhodopsin"/>
    <property type="match status" value="1"/>
</dbReference>
<feature type="domain" description="Rhodopsin" evidence="7">
    <location>
        <begin position="104"/>
        <end position="238"/>
    </location>
</feature>
<evidence type="ECO:0000256" key="5">
    <source>
        <dbReference type="ARBA" id="ARBA00038359"/>
    </source>
</evidence>
<evidence type="ECO:0000313" key="8">
    <source>
        <dbReference type="EMBL" id="KAJ4330531.1"/>
    </source>
</evidence>
<dbReference type="GO" id="GO:0016020">
    <property type="term" value="C:membrane"/>
    <property type="evidence" value="ECO:0007669"/>
    <property type="project" value="UniProtKB-SubCell"/>
</dbReference>
<evidence type="ECO:0000256" key="3">
    <source>
        <dbReference type="ARBA" id="ARBA00022989"/>
    </source>
</evidence>
<comment type="caution">
    <text evidence="8">The sequence shown here is derived from an EMBL/GenBank/DDBJ whole genome shotgun (WGS) entry which is preliminary data.</text>
</comment>
<sequence>MSAPAPKNISAISPDVMNYTNGPVLLAQTGSFFAVALLTVCIRSYSRRFIVNSFGKDDWAMLFALACAVVCFASYTYQVTLGVGRYVAVVQSDQASYQQILKARQIFQCIPIQAAWETRLQPPPFGTGNAKCFSGKAFGQIGLFNGIINIATDVLLAVIPIPLIWTLRMTIASRVSLTVVLGLGVFVAIAGIMRQASMGATFTDSEPWVHDTYAIWNFIELDTGIIAASLPATKPLLSQLCQIAKSLTKGTKMSGYCR</sequence>
<proteinExistence type="inferred from homology"/>
<dbReference type="Proteomes" id="UP001140562">
    <property type="component" value="Unassembled WGS sequence"/>
</dbReference>
<evidence type="ECO:0000259" key="7">
    <source>
        <dbReference type="Pfam" id="PF20684"/>
    </source>
</evidence>
<keyword evidence="4 6" id="KW-0472">Membrane</keyword>
<protein>
    <recommendedName>
        <fullName evidence="7">Rhodopsin domain-containing protein</fullName>
    </recommendedName>
</protein>
<evidence type="ECO:0000256" key="2">
    <source>
        <dbReference type="ARBA" id="ARBA00022692"/>
    </source>
</evidence>
<evidence type="ECO:0000256" key="6">
    <source>
        <dbReference type="SAM" id="Phobius"/>
    </source>
</evidence>
<feature type="transmembrane region" description="Helical" evidence="6">
    <location>
        <begin position="175"/>
        <end position="193"/>
    </location>
</feature>
<keyword evidence="3 6" id="KW-1133">Transmembrane helix</keyword>